<dbReference type="InterPro" id="IPR046313">
    <property type="entry name" value="DUF6465"/>
</dbReference>
<proteinExistence type="predicted"/>
<evidence type="ECO:0000256" key="1">
    <source>
        <dbReference type="SAM" id="MobiDB-lite"/>
    </source>
</evidence>
<gene>
    <name evidence="2" type="ORF">H8909_02880</name>
</gene>
<sequence>MKKTTTAASKKTTAQAAKPKKAATKKTTTVKKETVAKKTTAKTTYKPVKMNIQVQYNYHDVSLDDIENMVINHLVELGYKKTSILTLDIYYKAETSEVFYIAKTKNKQVLKNDEPLYI</sequence>
<dbReference type="Pfam" id="PF20069">
    <property type="entry name" value="DUF6465"/>
    <property type="match status" value="1"/>
</dbReference>
<evidence type="ECO:0000313" key="3">
    <source>
        <dbReference type="Proteomes" id="UP000603474"/>
    </source>
</evidence>
<feature type="region of interest" description="Disordered" evidence="1">
    <location>
        <begin position="1"/>
        <end position="29"/>
    </location>
</feature>
<dbReference type="Proteomes" id="UP000603474">
    <property type="component" value="Unassembled WGS sequence"/>
</dbReference>
<reference evidence="2 3" key="1">
    <citation type="submission" date="2020-08" db="EMBL/GenBank/DDBJ databases">
        <authorList>
            <person name="Liu C."/>
            <person name="Sun Q."/>
        </authorList>
    </citation>
    <scope>NUCLEOTIDE SEQUENCE [LARGE SCALE GENOMIC DNA]</scope>
    <source>
        <strain evidence="2 3">NSJ-22</strain>
    </source>
</reference>
<feature type="compositionally biased region" description="Low complexity" evidence="1">
    <location>
        <begin position="1"/>
        <end position="17"/>
    </location>
</feature>
<organism evidence="2 3">
    <name type="scientific">Catenibacterium faecis</name>
    <dbReference type="NCBI Taxonomy" id="2764323"/>
    <lineage>
        <taxon>Bacteria</taxon>
        <taxon>Bacillati</taxon>
        <taxon>Bacillota</taxon>
        <taxon>Erysipelotrichia</taxon>
        <taxon>Erysipelotrichales</taxon>
        <taxon>Coprobacillaceae</taxon>
        <taxon>Catenibacterium</taxon>
    </lineage>
</organism>
<name>A0ABR7K904_9FIRM</name>
<dbReference type="RefSeq" id="WP_187011750.1">
    <property type="nucleotide sequence ID" value="NZ_JACRWG010000005.1"/>
</dbReference>
<comment type="caution">
    <text evidence="2">The sequence shown here is derived from an EMBL/GenBank/DDBJ whole genome shotgun (WGS) entry which is preliminary data.</text>
</comment>
<keyword evidence="3" id="KW-1185">Reference proteome</keyword>
<accession>A0ABR7K904</accession>
<evidence type="ECO:0000313" key="2">
    <source>
        <dbReference type="EMBL" id="MBC6009194.1"/>
    </source>
</evidence>
<protein>
    <submittedName>
        <fullName evidence="2">Uncharacterized protein</fullName>
    </submittedName>
</protein>
<dbReference type="EMBL" id="JACRWG010000005">
    <property type="protein sequence ID" value="MBC6009194.1"/>
    <property type="molecule type" value="Genomic_DNA"/>
</dbReference>